<sequence length="153" mass="16442">MLSCPACPLCVVSSDAREPVICLPILHVSQRLLQALGVEGGQWKPEDVNSLTRSRNHQVDTALCPTNPCEEKPLGAPLPPPPPSEVTSSSQDLGEAACWRSRSVCEVVSSGRSCCRTEQAGASDLAVDVPRRDDRPALLIHLSQDLCDRFGLT</sequence>
<evidence type="ECO:0000256" key="1">
    <source>
        <dbReference type="SAM" id="MobiDB-lite"/>
    </source>
</evidence>
<name>A0A834L0K5_ORYME</name>
<evidence type="ECO:0000313" key="2">
    <source>
        <dbReference type="EMBL" id="KAF6737244.1"/>
    </source>
</evidence>
<gene>
    <name evidence="2" type="ORF">FQA47_022169</name>
</gene>
<accession>A0A834L0K5</accession>
<proteinExistence type="predicted"/>
<feature type="region of interest" description="Disordered" evidence="1">
    <location>
        <begin position="70"/>
        <end position="91"/>
    </location>
</feature>
<dbReference type="AlphaFoldDB" id="A0A834L0K5"/>
<dbReference type="Proteomes" id="UP000646548">
    <property type="component" value="Unassembled WGS sequence"/>
</dbReference>
<organism evidence="2 3">
    <name type="scientific">Oryzias melastigma</name>
    <name type="common">Marine medaka</name>
    <dbReference type="NCBI Taxonomy" id="30732"/>
    <lineage>
        <taxon>Eukaryota</taxon>
        <taxon>Metazoa</taxon>
        <taxon>Chordata</taxon>
        <taxon>Craniata</taxon>
        <taxon>Vertebrata</taxon>
        <taxon>Euteleostomi</taxon>
        <taxon>Actinopterygii</taxon>
        <taxon>Neopterygii</taxon>
        <taxon>Teleostei</taxon>
        <taxon>Neoteleostei</taxon>
        <taxon>Acanthomorphata</taxon>
        <taxon>Ovalentaria</taxon>
        <taxon>Atherinomorphae</taxon>
        <taxon>Beloniformes</taxon>
        <taxon>Adrianichthyidae</taxon>
        <taxon>Oryziinae</taxon>
        <taxon>Oryzias</taxon>
    </lineage>
</organism>
<protein>
    <submittedName>
        <fullName evidence="2">Uncharacterized protein</fullName>
    </submittedName>
</protein>
<reference evidence="2" key="1">
    <citation type="journal article" name="BMC Genomics">
        <title>Long-read sequencing and de novo genome assembly of marine medaka (Oryzias melastigma).</title>
        <authorList>
            <person name="Liang P."/>
            <person name="Saqib H.S.A."/>
            <person name="Ni X."/>
            <person name="Shen Y."/>
        </authorList>
    </citation>
    <scope>NUCLEOTIDE SEQUENCE</scope>
    <source>
        <strain evidence="2">Bigg-433</strain>
    </source>
</reference>
<evidence type="ECO:0000313" key="3">
    <source>
        <dbReference type="Proteomes" id="UP000646548"/>
    </source>
</evidence>
<dbReference type="EMBL" id="WKFB01000068">
    <property type="protein sequence ID" value="KAF6737244.1"/>
    <property type="molecule type" value="Genomic_DNA"/>
</dbReference>
<comment type="caution">
    <text evidence="2">The sequence shown here is derived from an EMBL/GenBank/DDBJ whole genome shotgun (WGS) entry which is preliminary data.</text>
</comment>